<feature type="region of interest" description="Disordered" evidence="1">
    <location>
        <begin position="575"/>
        <end position="599"/>
    </location>
</feature>
<feature type="compositionally biased region" description="Polar residues" evidence="1">
    <location>
        <begin position="91"/>
        <end position="125"/>
    </location>
</feature>
<organism evidence="3 4">
    <name type="scientific">Coccidioides immitis RMSCC 2394</name>
    <dbReference type="NCBI Taxonomy" id="404692"/>
    <lineage>
        <taxon>Eukaryota</taxon>
        <taxon>Fungi</taxon>
        <taxon>Dikarya</taxon>
        <taxon>Ascomycota</taxon>
        <taxon>Pezizomycotina</taxon>
        <taxon>Eurotiomycetes</taxon>
        <taxon>Eurotiomycetidae</taxon>
        <taxon>Onygenales</taxon>
        <taxon>Onygenaceae</taxon>
        <taxon>Coccidioides</taxon>
    </lineage>
</organism>
<dbReference type="GO" id="GO:0008157">
    <property type="term" value="F:protein phosphatase 1 binding"/>
    <property type="evidence" value="ECO:0007669"/>
    <property type="project" value="TreeGrafter"/>
</dbReference>
<dbReference type="OrthoDB" id="1881at2759"/>
<gene>
    <name evidence="3" type="ORF">CIRG_05177</name>
</gene>
<evidence type="ECO:0000313" key="3">
    <source>
        <dbReference type="EMBL" id="KMP05496.1"/>
    </source>
</evidence>
<sequence>MPYTPPSSSLTFTNTTESTDFRSPFCPLLDGRHARHNSEPSLILAGHPAPRTSSSSSYIHGHRRSSSIRASVPLFRPRTRGGNDTNAEENAISNGNQHGWQPSQAGPSSLIPSYSVISPPESRQNSSDEDERSKGKVEENMLAGLDAAIMAIEHQTERTPATGVADSPDSISPNSELSLVVADARRKPSSIDILPIRSKSVDGAILRKLPEIEMQTPDQSDHEDDEPAVKSRMIRKKSGELVRPALRMKRRPSSMPGTPTFVKNVHFDAQLEQVRHFLQLDMPVAVSAGSSPVEEYDGDTEFPFRSGFDSKTHYFQWEARITNFPIRELINLNAPVRLERVFLSPDNNYLVGIVTVANLAFQKHVVARFTLDHWKTVSEVEAEYNNAPHAVKTRDLSNNYDRFHFSIRLADLADLESKTMFVCIKYHVNGLEFWDNNGARNYHVNFSKKYKPRHGSGGPAPEPFGTSSRASKNAQRPRPMPPQPNALSFAPARSFQSPRDDGFSRLTEQVHFPYADGDLLEAPTKRTKSAGQAFATRYDFGSSLSAAMQPGNVGALHFGPNASVQDMAGIPGVERVASSAGSSQEAMRPSELLSAKPCHQSPGYKELVDKYCFYETSSSKACSRPGDQKSSADKHHPPARQLSSSPGSPFFSSPDSSSTDEKRSSLLSPRSPRSQSPTHSRSDLGSNTSSSSSSPIFTHSFHQAIPSGLLSDSPAPTAIRG</sequence>
<dbReference type="PROSITE" id="PS51159">
    <property type="entry name" value="CBM21"/>
    <property type="match status" value="1"/>
</dbReference>
<dbReference type="Proteomes" id="UP000054565">
    <property type="component" value="Unassembled WGS sequence"/>
</dbReference>
<evidence type="ECO:0000313" key="4">
    <source>
        <dbReference type="Proteomes" id="UP000054565"/>
    </source>
</evidence>
<dbReference type="Gene3D" id="2.60.40.2440">
    <property type="entry name" value="Carbohydrate binding type-21 domain"/>
    <property type="match status" value="1"/>
</dbReference>
<dbReference type="GO" id="GO:0000164">
    <property type="term" value="C:protein phosphatase type 1 complex"/>
    <property type="evidence" value="ECO:0007669"/>
    <property type="project" value="TreeGrafter"/>
</dbReference>
<feature type="compositionally biased region" description="Polar residues" evidence="1">
    <location>
        <begin position="465"/>
        <end position="474"/>
    </location>
</feature>
<dbReference type="AlphaFoldDB" id="A0A0J6YA23"/>
<dbReference type="PANTHER" id="PTHR12307:SF36">
    <property type="entry name" value="GLYCOGEN-BINDING SUBUNIT 76A"/>
    <property type="match status" value="1"/>
</dbReference>
<feature type="region of interest" description="Disordered" evidence="1">
    <location>
        <begin position="42"/>
        <end position="135"/>
    </location>
</feature>
<dbReference type="GO" id="GO:0005979">
    <property type="term" value="P:regulation of glycogen biosynthetic process"/>
    <property type="evidence" value="ECO:0007669"/>
    <property type="project" value="TreeGrafter"/>
</dbReference>
<feature type="compositionally biased region" description="Low complexity" evidence="1">
    <location>
        <begin position="665"/>
        <end position="694"/>
    </location>
</feature>
<dbReference type="STRING" id="404692.A0A0J6YA23"/>
<dbReference type="GO" id="GO:2001069">
    <property type="term" value="F:glycogen binding"/>
    <property type="evidence" value="ECO:0007669"/>
    <property type="project" value="TreeGrafter"/>
</dbReference>
<dbReference type="EMBL" id="DS028095">
    <property type="protein sequence ID" value="KMP05496.1"/>
    <property type="molecule type" value="Genomic_DNA"/>
</dbReference>
<feature type="compositionally biased region" description="Basic and acidic residues" evidence="1">
    <location>
        <begin position="626"/>
        <end position="636"/>
    </location>
</feature>
<dbReference type="InterPro" id="IPR050782">
    <property type="entry name" value="PP1_regulatory_subunit_3"/>
</dbReference>
<reference evidence="4" key="1">
    <citation type="journal article" date="2010" name="Genome Res.">
        <title>Population genomic sequencing of Coccidioides fungi reveals recent hybridization and transposon control.</title>
        <authorList>
            <person name="Neafsey D.E."/>
            <person name="Barker B.M."/>
            <person name="Sharpton T.J."/>
            <person name="Stajich J.E."/>
            <person name="Park D.J."/>
            <person name="Whiston E."/>
            <person name="Hung C.-Y."/>
            <person name="McMahan C."/>
            <person name="White J."/>
            <person name="Sykes S."/>
            <person name="Heiman D."/>
            <person name="Young S."/>
            <person name="Zeng Q."/>
            <person name="Abouelleil A."/>
            <person name="Aftuck L."/>
            <person name="Bessette D."/>
            <person name="Brown A."/>
            <person name="FitzGerald M."/>
            <person name="Lui A."/>
            <person name="Macdonald J.P."/>
            <person name="Priest M."/>
            <person name="Orbach M.J."/>
            <person name="Galgiani J.N."/>
            <person name="Kirkland T.N."/>
            <person name="Cole G.T."/>
            <person name="Birren B.W."/>
            <person name="Henn M.R."/>
            <person name="Taylor J.W."/>
            <person name="Rounsley S.D."/>
        </authorList>
    </citation>
    <scope>NUCLEOTIDE SEQUENCE [LARGE SCALE GENOMIC DNA]</scope>
    <source>
        <strain evidence="4">RMSCC 2394</strain>
    </source>
</reference>
<dbReference type="InterPro" id="IPR005036">
    <property type="entry name" value="CBM21_dom"/>
</dbReference>
<evidence type="ECO:0000256" key="1">
    <source>
        <dbReference type="SAM" id="MobiDB-lite"/>
    </source>
</evidence>
<feature type="region of interest" description="Disordered" evidence="1">
    <location>
        <begin position="618"/>
        <end position="721"/>
    </location>
</feature>
<dbReference type="InterPro" id="IPR038175">
    <property type="entry name" value="CBM21_dom_sf"/>
</dbReference>
<name>A0A0J6YA23_COCIT</name>
<proteinExistence type="predicted"/>
<accession>A0A0J6YA23</accession>
<feature type="compositionally biased region" description="Polar residues" evidence="1">
    <location>
        <begin position="1"/>
        <end position="18"/>
    </location>
</feature>
<protein>
    <submittedName>
        <fullName evidence="3">Phosphatase regulator</fullName>
    </submittedName>
</protein>
<dbReference type="Pfam" id="PF03370">
    <property type="entry name" value="CBM_21"/>
    <property type="match status" value="1"/>
</dbReference>
<dbReference type="PANTHER" id="PTHR12307">
    <property type="entry name" value="PROTEIN PHOSPHATASE 1 REGULATORY SUBUNIT"/>
    <property type="match status" value="1"/>
</dbReference>
<feature type="compositionally biased region" description="Low complexity" evidence="1">
    <location>
        <begin position="642"/>
        <end position="657"/>
    </location>
</feature>
<evidence type="ECO:0000259" key="2">
    <source>
        <dbReference type="PROSITE" id="PS51159"/>
    </source>
</evidence>
<feature type="domain" description="CBM21" evidence="2">
    <location>
        <begin position="328"/>
        <end position="445"/>
    </location>
</feature>
<feature type="region of interest" description="Disordered" evidence="1">
    <location>
        <begin position="1"/>
        <end position="24"/>
    </location>
</feature>
<feature type="region of interest" description="Disordered" evidence="1">
    <location>
        <begin position="450"/>
        <end position="502"/>
    </location>
</feature>